<dbReference type="EMBL" id="JARMAB010000004">
    <property type="protein sequence ID" value="MED1202089.1"/>
    <property type="molecule type" value="Genomic_DNA"/>
</dbReference>
<accession>A0ABU6MCD0</accession>
<dbReference type="PANTHER" id="PTHR30531">
    <property type="entry name" value="FLAGELLAR BIOSYNTHETIC PROTEIN FLHB"/>
    <property type="match status" value="1"/>
</dbReference>
<name>A0ABU6MCD0_9BACI</name>
<dbReference type="Proteomes" id="UP001341444">
    <property type="component" value="Unassembled WGS sequence"/>
</dbReference>
<dbReference type="InterPro" id="IPR029025">
    <property type="entry name" value="T3SS_substrate_exporter_C"/>
</dbReference>
<organism evidence="1 2">
    <name type="scientific">Heyndrickxia acidicola</name>
    <dbReference type="NCBI Taxonomy" id="209389"/>
    <lineage>
        <taxon>Bacteria</taxon>
        <taxon>Bacillati</taxon>
        <taxon>Bacillota</taxon>
        <taxon>Bacilli</taxon>
        <taxon>Bacillales</taxon>
        <taxon>Bacillaceae</taxon>
        <taxon>Heyndrickxia</taxon>
    </lineage>
</organism>
<dbReference type="Gene3D" id="3.40.1690.10">
    <property type="entry name" value="secretion proteins EscU"/>
    <property type="match status" value="1"/>
</dbReference>
<dbReference type="Pfam" id="PF01312">
    <property type="entry name" value="Bac_export_2"/>
    <property type="match status" value="1"/>
</dbReference>
<protein>
    <submittedName>
        <fullName evidence="1">EscU/YscU/HrcU family type III secretion system export apparatus switch protein</fullName>
    </submittedName>
</protein>
<keyword evidence="2" id="KW-1185">Reference proteome</keyword>
<comment type="caution">
    <text evidence="1">The sequence shown here is derived from an EMBL/GenBank/DDBJ whole genome shotgun (WGS) entry which is preliminary data.</text>
</comment>
<evidence type="ECO:0000313" key="2">
    <source>
        <dbReference type="Proteomes" id="UP001341444"/>
    </source>
</evidence>
<dbReference type="RefSeq" id="WP_066264708.1">
    <property type="nucleotide sequence ID" value="NZ_JARMAB010000004.1"/>
</dbReference>
<dbReference type="PANTHER" id="PTHR30531:SF12">
    <property type="entry name" value="FLAGELLAR BIOSYNTHETIC PROTEIN FLHB"/>
    <property type="match status" value="1"/>
</dbReference>
<dbReference type="SUPFAM" id="SSF160544">
    <property type="entry name" value="EscU C-terminal domain-like"/>
    <property type="match status" value="1"/>
</dbReference>
<dbReference type="InterPro" id="IPR006135">
    <property type="entry name" value="T3SS_substrate_exporter"/>
</dbReference>
<reference evidence="1 2" key="1">
    <citation type="submission" date="2023-03" db="EMBL/GenBank/DDBJ databases">
        <title>Bacillus Genome Sequencing.</title>
        <authorList>
            <person name="Dunlap C."/>
        </authorList>
    </citation>
    <scope>NUCLEOTIDE SEQUENCE [LARGE SCALE GENOMIC DNA]</scope>
    <source>
        <strain evidence="1 2">B-23453</strain>
    </source>
</reference>
<evidence type="ECO:0000313" key="1">
    <source>
        <dbReference type="EMBL" id="MED1202089.1"/>
    </source>
</evidence>
<gene>
    <name evidence="1" type="ORF">P4T90_03160</name>
</gene>
<proteinExistence type="predicted"/>
<sequence>MIKKEQYISKKAVALHYQPDHQDAPVVIAKGRGMTAENIIAKAQENQIPIQEDKSLVQVLSQLNINQAIPEELYGAVAEVFAFIYRLDKKAGSNAD</sequence>